<evidence type="ECO:0000313" key="8">
    <source>
        <dbReference type="Proteomes" id="UP000240212"/>
    </source>
</evidence>
<evidence type="ECO:0000256" key="4">
    <source>
        <dbReference type="ARBA" id="ARBA00022927"/>
    </source>
</evidence>
<dbReference type="InterPro" id="IPR009335">
    <property type="entry name" value="T3SS_HrpE/ATPase_suE"/>
</dbReference>
<organism evidence="7 8">
    <name type="scientific">Siccibacter turicensis</name>
    <dbReference type="NCBI Taxonomy" id="357233"/>
    <lineage>
        <taxon>Bacteria</taxon>
        <taxon>Pseudomonadati</taxon>
        <taxon>Pseudomonadota</taxon>
        <taxon>Gammaproteobacteria</taxon>
        <taxon>Enterobacterales</taxon>
        <taxon>Enterobacteriaceae</taxon>
        <taxon>Siccibacter</taxon>
    </lineage>
</organism>
<dbReference type="NCBIfam" id="TIGR02499">
    <property type="entry name" value="HrpE_YscL_not"/>
    <property type="match status" value="1"/>
</dbReference>
<dbReference type="GO" id="GO:0005737">
    <property type="term" value="C:cytoplasm"/>
    <property type="evidence" value="ECO:0007669"/>
    <property type="project" value="UniProtKB-SubCell"/>
</dbReference>
<evidence type="ECO:0000256" key="2">
    <source>
        <dbReference type="ARBA" id="ARBA00022448"/>
    </source>
</evidence>
<dbReference type="Proteomes" id="UP000240212">
    <property type="component" value="Unassembled WGS sequence"/>
</dbReference>
<name>A0A2P8VFT2_9ENTR</name>
<feature type="coiled-coil region" evidence="6">
    <location>
        <begin position="36"/>
        <end position="96"/>
    </location>
</feature>
<accession>A0A2P8VFT2</accession>
<protein>
    <submittedName>
        <fullName evidence="7">HrpE/YscL family type III secretion apparatus protein</fullName>
    </submittedName>
</protein>
<keyword evidence="6" id="KW-0175">Coiled coil</keyword>
<keyword evidence="3" id="KW-0963">Cytoplasm</keyword>
<keyword evidence="2" id="KW-0813">Transport</keyword>
<sequence>MWKIKPIALLDGAVPDGPVLPREVLADHRAAQQILAAAHEQAAAILEAAREQAEHELATQRLSYEAQFWQQADEVLAGWQAQRQQEEAQLVTLADRLLNDALHQLLGDVPRESRFHALLHQLLRHHPRQQQATLYCAQSQEQALSDWLAEQPQLEWTLCGDPALEADALRLVTDRGELYIAWSTLREQFTRQPAPAL</sequence>
<dbReference type="STRING" id="1388748.GCA_000463155_02912"/>
<dbReference type="Pfam" id="PF06188">
    <property type="entry name" value="HrpE"/>
    <property type="match status" value="1"/>
</dbReference>
<keyword evidence="8" id="KW-1185">Reference proteome</keyword>
<gene>
    <name evidence="7" type="ORF">C7G83_19425</name>
</gene>
<dbReference type="RefSeq" id="WP_106878363.1">
    <property type="nucleotide sequence ID" value="NZ_PYEP01000012.1"/>
</dbReference>
<comment type="subcellular location">
    <subcellularLocation>
        <location evidence="1">Cytoplasm</location>
    </subcellularLocation>
</comment>
<dbReference type="GO" id="GO:0030254">
    <property type="term" value="P:protein secretion by the type III secretion system"/>
    <property type="evidence" value="ECO:0007669"/>
    <property type="project" value="InterPro"/>
</dbReference>
<dbReference type="OrthoDB" id="6631671at2"/>
<evidence type="ECO:0000256" key="6">
    <source>
        <dbReference type="SAM" id="Coils"/>
    </source>
</evidence>
<comment type="caution">
    <text evidence="7">The sequence shown here is derived from an EMBL/GenBank/DDBJ whole genome shotgun (WGS) entry which is preliminary data.</text>
</comment>
<evidence type="ECO:0000256" key="3">
    <source>
        <dbReference type="ARBA" id="ARBA00022490"/>
    </source>
</evidence>
<evidence type="ECO:0000256" key="5">
    <source>
        <dbReference type="ARBA" id="ARBA00024335"/>
    </source>
</evidence>
<evidence type="ECO:0000313" key="7">
    <source>
        <dbReference type="EMBL" id="PSN05968.1"/>
    </source>
</evidence>
<evidence type="ECO:0000256" key="1">
    <source>
        <dbReference type="ARBA" id="ARBA00004496"/>
    </source>
</evidence>
<proteinExistence type="inferred from homology"/>
<dbReference type="EMBL" id="PYEP01000012">
    <property type="protein sequence ID" value="PSN05968.1"/>
    <property type="molecule type" value="Genomic_DNA"/>
</dbReference>
<keyword evidence="4" id="KW-0653">Protein transport</keyword>
<reference evidence="7 8" key="1">
    <citation type="submission" date="2018-03" db="EMBL/GenBank/DDBJ databases">
        <title>Draft genome sequence of the first documented clinical Siccibacter turicensis isolate in Austria.</title>
        <authorList>
            <person name="Lepuschitz S."/>
            <person name="Pekard-Amenitsch S."/>
            <person name="Haunold R."/>
            <person name="Schill S."/>
            <person name="Mach R."/>
            <person name="Allerberger F."/>
            <person name="Ruppitsch W."/>
            <person name="Forsythe S.J."/>
        </authorList>
    </citation>
    <scope>NUCLEOTIDE SEQUENCE [LARGE SCALE GENOMIC DNA]</scope>
    <source>
        <strain evidence="7 8">6100069499-17</strain>
    </source>
</reference>
<dbReference type="InterPro" id="IPR012842">
    <property type="entry name" value="T3SS_SctL/SctL2"/>
</dbReference>
<dbReference type="AlphaFoldDB" id="A0A2P8VFT2"/>
<comment type="similarity">
    <text evidence="5">Belongs to the SctL stator family.</text>
</comment>